<dbReference type="InterPro" id="IPR050631">
    <property type="entry name" value="PheA/TfdB_FAD_monoxygenase"/>
</dbReference>
<dbReference type="RefSeq" id="WP_218852909.1">
    <property type="nucleotide sequence ID" value="NZ_JACCBV010000001.1"/>
</dbReference>
<dbReference type="GO" id="GO:0008688">
    <property type="term" value="F:3-(3-hydroxyphenyl)propionate hydroxylase activity"/>
    <property type="evidence" value="ECO:0007669"/>
    <property type="project" value="UniProtKB-EC"/>
</dbReference>
<dbReference type="NCBIfam" id="NF004829">
    <property type="entry name" value="PRK06183.1-3"/>
    <property type="match status" value="1"/>
</dbReference>
<name>A0A7Y9KKY5_9MICO</name>
<reference evidence="3 4" key="1">
    <citation type="submission" date="2020-07" db="EMBL/GenBank/DDBJ databases">
        <title>Sequencing the genomes of 1000 actinobacteria strains.</title>
        <authorList>
            <person name="Klenk H.-P."/>
        </authorList>
    </citation>
    <scope>NUCLEOTIDE SEQUENCE [LARGE SCALE GENOMIC DNA]</scope>
    <source>
        <strain evidence="3 4">DSM 24662</strain>
    </source>
</reference>
<keyword evidence="1 3" id="KW-0560">Oxidoreductase</keyword>
<dbReference type="PANTHER" id="PTHR43476">
    <property type="entry name" value="3-(3-HYDROXY-PHENYL)PROPIONATE/3-HYDROXYCINNAMIC ACID HYDROXYLASE"/>
    <property type="match status" value="1"/>
</dbReference>
<gene>
    <name evidence="3" type="ORF">BJ991_001686</name>
</gene>
<dbReference type="GO" id="GO:0019622">
    <property type="term" value="P:3-(3-hydroxy)phenylpropionate catabolic process"/>
    <property type="evidence" value="ECO:0007669"/>
    <property type="project" value="TreeGrafter"/>
</dbReference>
<evidence type="ECO:0000259" key="2">
    <source>
        <dbReference type="Pfam" id="PF01494"/>
    </source>
</evidence>
<dbReference type="PRINTS" id="PR00420">
    <property type="entry name" value="RNGMNOXGNASE"/>
</dbReference>
<dbReference type="NCBIfam" id="NF004831">
    <property type="entry name" value="PRK06183.1-5"/>
    <property type="match status" value="1"/>
</dbReference>
<keyword evidence="4" id="KW-1185">Reference proteome</keyword>
<organism evidence="3 4">
    <name type="scientific">Microbacterium immunditiarum</name>
    <dbReference type="NCBI Taxonomy" id="337480"/>
    <lineage>
        <taxon>Bacteria</taxon>
        <taxon>Bacillati</taxon>
        <taxon>Actinomycetota</taxon>
        <taxon>Actinomycetes</taxon>
        <taxon>Micrococcales</taxon>
        <taxon>Microbacteriaceae</taxon>
        <taxon>Microbacterium</taxon>
    </lineage>
</organism>
<dbReference type="Pfam" id="PF01494">
    <property type="entry name" value="FAD_binding_3"/>
    <property type="match status" value="1"/>
</dbReference>
<protein>
    <submittedName>
        <fullName evidence="3">3-(3-hydroxy-phenyl)propionate hydroxylase</fullName>
        <ecNumber evidence="3">1.14.13.127</ecNumber>
    </submittedName>
</protein>
<dbReference type="EMBL" id="JACCBV010000001">
    <property type="protein sequence ID" value="NYE19658.1"/>
    <property type="molecule type" value="Genomic_DNA"/>
</dbReference>
<proteinExistence type="predicted"/>
<dbReference type="Gene3D" id="3.30.70.2450">
    <property type="match status" value="1"/>
</dbReference>
<accession>A0A7Y9KKY5</accession>
<evidence type="ECO:0000313" key="3">
    <source>
        <dbReference type="EMBL" id="NYE19658.1"/>
    </source>
</evidence>
<dbReference type="Gene3D" id="3.50.50.60">
    <property type="entry name" value="FAD/NAD(P)-binding domain"/>
    <property type="match status" value="1"/>
</dbReference>
<dbReference type="EC" id="1.14.13.127" evidence="3"/>
<dbReference type="InterPro" id="IPR036188">
    <property type="entry name" value="FAD/NAD-bd_sf"/>
</dbReference>
<sequence length="544" mass="60340">MITRECDVVIVGAGPAGVTAAALLAESGVSTIVLDREPDIIQEPRAVGIDDEALRTLQSFGMAEAVLENAVRNAPIRYYDSRGRLLAHVAPSAQPYGWPRRNLFFQPNLEETLRKHLATRSEAELITSCEAVSLSQDEDGVSVIAEHNGERMLIRAPYAIGADGGKSFVRQVIGVEMEGDTAPMKWLVVDIAPDTWDAPYSAVFTSPRRPAMTIPLPFGYRRFEFKILDGEDPETMAEPASVEKLLEPFYKGAPVPPAQRRRVYWHHSRTASTFQVGRVFLVGDAAHLQPPFFGQGMNSGMRDVTNLAWKLAFVCRGLADPVLLDTYDAERRETAKDMVQFATGVGRLYHPRSRFTEVIRNALFRGAQRIPGGHEYIVQMKYKPVPRYREGFVSASAAEIKDKRSLVGRAFPQPRVQRPDGTRDRLDDVLGHRIVVLGVVPGVAEAIGPDLLASLRAHGGVVVQTHVMPVYRRAGQFDPTKRGSDNDGIEDVYDFDGGIRDLALARPRDQVYVIRPDRYVAAACTTDEVNEVLSELLDRLVTRR</sequence>
<dbReference type="InterPro" id="IPR002938">
    <property type="entry name" value="FAD-bd"/>
</dbReference>
<dbReference type="PANTHER" id="PTHR43476:SF3">
    <property type="entry name" value="FAD-BINDING MONOOXYGENASE"/>
    <property type="match status" value="1"/>
</dbReference>
<dbReference type="SUPFAM" id="SSF51905">
    <property type="entry name" value="FAD/NAD(P)-binding domain"/>
    <property type="match status" value="1"/>
</dbReference>
<feature type="domain" description="FAD-binding" evidence="2">
    <location>
        <begin position="5"/>
        <end position="342"/>
    </location>
</feature>
<evidence type="ECO:0000313" key="4">
    <source>
        <dbReference type="Proteomes" id="UP000576969"/>
    </source>
</evidence>
<comment type="caution">
    <text evidence="3">The sequence shown here is derived from an EMBL/GenBank/DDBJ whole genome shotgun (WGS) entry which is preliminary data.</text>
</comment>
<dbReference type="AlphaFoldDB" id="A0A7Y9KKY5"/>
<dbReference type="Proteomes" id="UP000576969">
    <property type="component" value="Unassembled WGS sequence"/>
</dbReference>
<evidence type="ECO:0000256" key="1">
    <source>
        <dbReference type="ARBA" id="ARBA00023002"/>
    </source>
</evidence>
<dbReference type="GO" id="GO:0071949">
    <property type="term" value="F:FAD binding"/>
    <property type="evidence" value="ECO:0007669"/>
    <property type="project" value="InterPro"/>
</dbReference>